<accession>A0A4E0RM60</accession>
<protein>
    <submittedName>
        <fullName evidence="1">Odorant binding protein</fullName>
    </submittedName>
</protein>
<dbReference type="EMBL" id="ML159414">
    <property type="protein sequence ID" value="THK33229.1"/>
    <property type="molecule type" value="Genomic_DNA"/>
</dbReference>
<keyword evidence="2" id="KW-1185">Reference proteome</keyword>
<gene>
    <name evidence="1" type="primary">Obp15</name>
    <name evidence="1" type="ORF">DALL_DALL000435</name>
</gene>
<evidence type="ECO:0000313" key="1">
    <source>
        <dbReference type="EMBL" id="THK33229.1"/>
    </source>
</evidence>
<organism evidence="1 2">
    <name type="scientific">Diachasma alloeum</name>
    <dbReference type="NCBI Taxonomy" id="454923"/>
    <lineage>
        <taxon>Eukaryota</taxon>
        <taxon>Metazoa</taxon>
        <taxon>Ecdysozoa</taxon>
        <taxon>Arthropoda</taxon>
        <taxon>Hexapoda</taxon>
        <taxon>Insecta</taxon>
        <taxon>Pterygota</taxon>
        <taxon>Neoptera</taxon>
        <taxon>Endopterygota</taxon>
        <taxon>Hymenoptera</taxon>
        <taxon>Apocrita</taxon>
        <taxon>Ichneumonoidea</taxon>
        <taxon>Braconidae</taxon>
        <taxon>Opiinae</taxon>
        <taxon>Diachasma</taxon>
    </lineage>
</organism>
<sequence length="32" mass="3740">MFYARLDSTRLRMALLWDVGVDIMSTIKVLPQ</sequence>
<evidence type="ECO:0000313" key="2">
    <source>
        <dbReference type="Proteomes" id="UP000297026"/>
    </source>
</evidence>
<dbReference type="AlphaFoldDB" id="A0A4E0RM60"/>
<reference evidence="1" key="1">
    <citation type="submission" date="2019-02" db="EMBL/GenBank/DDBJ databases">
        <title>Genome of the parasitoid wasp Diachasma alloeum, an emerging model for ecological speciation and transitions to asexual reproduction.</title>
        <authorList>
            <person name="Robertson H.M."/>
            <person name="Walden K.K."/>
            <person name="Tvedte E.S."/>
            <person name="Hood G.R."/>
            <person name="Feder J.L."/>
            <person name="Forbes A.A."/>
            <person name="Logsdon J.M."/>
            <person name="Mcelroy K.E."/>
        </authorList>
    </citation>
    <scope>NUCLEOTIDE SEQUENCE [LARGE SCALE GENOMIC DNA]</scope>
    <source>
        <strain evidence="1">Michigan</strain>
    </source>
</reference>
<dbReference type="Proteomes" id="UP000297026">
    <property type="component" value="Unassembled WGS sequence"/>
</dbReference>
<name>A0A4E0RM60_9HYME</name>
<proteinExistence type="predicted"/>